<feature type="region of interest" description="Disordered" evidence="1">
    <location>
        <begin position="216"/>
        <end position="241"/>
    </location>
</feature>
<keyword evidence="2" id="KW-1133">Transmembrane helix</keyword>
<dbReference type="InterPro" id="IPR012037">
    <property type="entry name" value="Alpha/beta-hydrolase_fam"/>
</dbReference>
<feature type="transmembrane region" description="Helical" evidence="2">
    <location>
        <begin position="138"/>
        <end position="161"/>
    </location>
</feature>
<feature type="transmembrane region" description="Helical" evidence="2">
    <location>
        <begin position="66"/>
        <end position="86"/>
    </location>
</feature>
<name>A0ABP8JX24_9MICO</name>
<comment type="caution">
    <text evidence="5">The sequence shown here is derived from an EMBL/GenBank/DDBJ whole genome shotgun (WGS) entry which is preliminary data.</text>
</comment>
<protein>
    <submittedName>
        <fullName evidence="5">Alpha/beta-hydrolase family protein</fullName>
    </submittedName>
</protein>
<evidence type="ECO:0000259" key="4">
    <source>
        <dbReference type="Pfam" id="PF15420"/>
    </source>
</evidence>
<keyword evidence="2" id="KW-0472">Membrane</keyword>
<feature type="transmembrane region" description="Helical" evidence="2">
    <location>
        <begin position="181"/>
        <end position="205"/>
    </location>
</feature>
<evidence type="ECO:0000256" key="2">
    <source>
        <dbReference type="SAM" id="Phobius"/>
    </source>
</evidence>
<dbReference type="EMBL" id="BAABFX010000028">
    <property type="protein sequence ID" value="GAA4397420.1"/>
    <property type="molecule type" value="Genomic_DNA"/>
</dbReference>
<evidence type="ECO:0000313" key="5">
    <source>
        <dbReference type="EMBL" id="GAA4397420.1"/>
    </source>
</evidence>
<feature type="transmembrane region" description="Helical" evidence="2">
    <location>
        <begin position="32"/>
        <end position="54"/>
    </location>
</feature>
<evidence type="ECO:0000259" key="3">
    <source>
        <dbReference type="Pfam" id="PF10081"/>
    </source>
</evidence>
<gene>
    <name evidence="5" type="ORF">GCM10023153_21300</name>
</gene>
<keyword evidence="6" id="KW-1185">Reference proteome</keyword>
<dbReference type="PIRSF" id="PIRSF007542">
    <property type="entry name" value="UCP007542"/>
    <property type="match status" value="1"/>
</dbReference>
<feature type="transmembrane region" description="Helical" evidence="2">
    <location>
        <begin position="98"/>
        <end position="118"/>
    </location>
</feature>
<dbReference type="RefSeq" id="WP_159902413.1">
    <property type="nucleotide sequence ID" value="NZ_BAABFX010000028.1"/>
</dbReference>
<evidence type="ECO:0000256" key="1">
    <source>
        <dbReference type="SAM" id="MobiDB-lite"/>
    </source>
</evidence>
<dbReference type="Proteomes" id="UP001500390">
    <property type="component" value="Unassembled WGS sequence"/>
</dbReference>
<dbReference type="Pfam" id="PF15420">
    <property type="entry name" value="Abhydrolase_9_N"/>
    <property type="match status" value="1"/>
</dbReference>
<reference evidence="6" key="1">
    <citation type="journal article" date="2019" name="Int. J. Syst. Evol. Microbiol.">
        <title>The Global Catalogue of Microorganisms (GCM) 10K type strain sequencing project: providing services to taxonomists for standard genome sequencing and annotation.</title>
        <authorList>
            <consortium name="The Broad Institute Genomics Platform"/>
            <consortium name="The Broad Institute Genome Sequencing Center for Infectious Disease"/>
            <person name="Wu L."/>
            <person name="Ma J."/>
        </authorList>
    </citation>
    <scope>NUCLEOTIDE SEQUENCE [LARGE SCALE GENOMIC DNA]</scope>
    <source>
        <strain evidence="6">JCM 17738</strain>
    </source>
</reference>
<dbReference type="InterPro" id="IPR027787">
    <property type="entry name" value="Alpha/beta-hydrolase_catalytic"/>
</dbReference>
<keyword evidence="2" id="KW-0812">Transmembrane</keyword>
<organism evidence="5 6">
    <name type="scientific">Ornithinibacter aureus</name>
    <dbReference type="NCBI Taxonomy" id="622664"/>
    <lineage>
        <taxon>Bacteria</taxon>
        <taxon>Bacillati</taxon>
        <taxon>Actinomycetota</taxon>
        <taxon>Actinomycetes</taxon>
        <taxon>Micrococcales</taxon>
        <taxon>Intrasporangiaceae</taxon>
        <taxon>Ornithinibacter</taxon>
    </lineage>
</organism>
<proteinExistence type="predicted"/>
<accession>A0ABP8JX24</accession>
<dbReference type="InterPro" id="IPR027788">
    <property type="entry name" value="Alpha/beta-hydrolase_N_dom"/>
</dbReference>
<evidence type="ECO:0000313" key="6">
    <source>
        <dbReference type="Proteomes" id="UP001500390"/>
    </source>
</evidence>
<sequence length="569" mass="61572">MIPAIVDKAARRVGRSPFLPAIGDADRVFERVLSGVGLMVVPWAFAASLVPSLLPRAPWLQGVASGVTVAVGYGLGAATHALWRYLQIPGLRGRARSVALGLVIGIGLVLVLVSGWKFVGWQNDIRRIMGMESTSPTIWPVVIVVTLLVFTLLVLLARSLIVLSRTVASWLGRRLSRRLSIVLGVAAVLFLLWGLWTGVIVNGFFAGANAFFAPQDTTGTNSSNRPTAPERSGSPESMSPWEDLGQYGRFFVRGGPDVAELEAVNGPGAKEPIRVFAGLQSADTVQGRADLVLEELKRTGAFDREILVIATTTGMGYLDHRGTDPLEYLWNGDTAIAGVQYSYLPSWISILADQDAVATTSRVVFETVHQHWSTLPSNDRPDLYLYGLSLGSLGVESVLTSISIVNAPVNGALMVGPPFVNPLHARLEAERDPGSPASLPISEEGRTVRFGNAEGGLERGGARWGPTRVVYLQYASDPTVFYSPNLTFREPDWLKEGQRGPDVAPTMEWFPLVTMWQVLLDMPAGTEVPAGFGHMYSAQDNLDSWAALTQPPGWGPDVRDRLSRVLPTD</sequence>
<feature type="domain" description="Alpha/beta-hydrolase N-terminal" evidence="4">
    <location>
        <begin position="49"/>
        <end position="256"/>
    </location>
</feature>
<feature type="domain" description="Alpha/beta-hydrolase catalytic" evidence="3">
    <location>
        <begin position="273"/>
        <end position="562"/>
    </location>
</feature>
<dbReference type="Pfam" id="PF10081">
    <property type="entry name" value="Abhydrolase_9"/>
    <property type="match status" value="1"/>
</dbReference>
<feature type="compositionally biased region" description="Polar residues" evidence="1">
    <location>
        <begin position="216"/>
        <end position="226"/>
    </location>
</feature>